<proteinExistence type="predicted"/>
<accession>A0ACB7J8T6</accession>
<evidence type="ECO:0000313" key="2">
    <source>
        <dbReference type="Proteomes" id="UP000824881"/>
    </source>
</evidence>
<keyword evidence="2" id="KW-1185">Reference proteome</keyword>
<organism evidence="1 2">
    <name type="scientific">Pleurotus cornucopiae</name>
    <name type="common">Cornucopia mushroom</name>
    <dbReference type="NCBI Taxonomy" id="5321"/>
    <lineage>
        <taxon>Eukaryota</taxon>
        <taxon>Fungi</taxon>
        <taxon>Dikarya</taxon>
        <taxon>Basidiomycota</taxon>
        <taxon>Agaricomycotina</taxon>
        <taxon>Agaricomycetes</taxon>
        <taxon>Agaricomycetidae</taxon>
        <taxon>Agaricales</taxon>
        <taxon>Pleurotineae</taxon>
        <taxon>Pleurotaceae</taxon>
        <taxon>Pleurotus</taxon>
    </lineage>
</organism>
<dbReference type="Proteomes" id="UP000824881">
    <property type="component" value="Unassembled WGS sequence"/>
</dbReference>
<name>A0ACB7J8T6_PLECO</name>
<evidence type="ECO:0000313" key="1">
    <source>
        <dbReference type="EMBL" id="KAG9225666.1"/>
    </source>
</evidence>
<dbReference type="EMBL" id="WQMT02000002">
    <property type="protein sequence ID" value="KAG9225666.1"/>
    <property type="molecule type" value="Genomic_DNA"/>
</dbReference>
<comment type="caution">
    <text evidence="1">The sequence shown here is derived from an EMBL/GenBank/DDBJ whole genome shotgun (WGS) entry which is preliminary data.</text>
</comment>
<gene>
    <name evidence="1" type="ORF">CCMSSC00406_0007523</name>
</gene>
<sequence length="715" mass="81008">MSSTDIITINCLMAGDASTKVFVADISSNKTVSHLKNKIQEAARLPYSARDIDLFKVSLAPEELNLTSDPLEIESAVRLLQPLVKVSDVFDDMDAGKVHTEACPCMRFEASASSLSPATSAGDVLNSVEINQYEAIFVNVAEWGADKHHFTDVDISLNTIEKERPASSPTFVKDYLVNLDKKAGLSPEARKRFDAMDPEWRTTYFVTTDGLPVSIQGTQGRDAKLQEVLHIDSLASMPWQSVWQRSISPLTEPLANAMCFFPLFLTCSDPEYEVTATLGTSNWPFPLIIRKNLTSGRTEIRSYLPRSDFRLSYQNLPRLLVEVDSTTSSTDPWPHDLVRMLLCGASVVRFANGFIDPFKQQKNFVLAAIYIGQTGSVQWHTLYQNRNEPKVRYKTEVFDFNEPIGRIKFALRLYNFYFAIEGESNANSEIATYKYQVYSHMPKLKSFYTGRGTKRDATDSGEGNARPRKRPRGDDPTELEAHGYIVEPDRIETEDGIFESLRKLPSNLLTVFRPSDPDAMLVAKKIRKESNELEILRLIHLIQPQSEHIITLLDSFHGQSSSWVILPKIMNNVADWLWYDLKPFSPHFSPVCWGLIEGLAYLHKHHIAHRDIKPENLLVDDKFCLKIIDFDVAVQVRDDDEEVDDHCGTEGWVAPEIEMRLPTYSPIKADRWSCGAVILYILGRLRQTNTMLEAIAKKLKVDTPGKRPSLVEWPK</sequence>
<protein>
    <submittedName>
        <fullName evidence="1">Uncharacterized protein</fullName>
    </submittedName>
</protein>
<reference evidence="1 2" key="1">
    <citation type="journal article" date="2021" name="Appl. Environ. Microbiol.">
        <title>Genetic linkage and physical mapping for an oyster mushroom Pleurotus cornucopiae and QTL analysis for the trait cap color.</title>
        <authorList>
            <person name="Zhang Y."/>
            <person name="Gao W."/>
            <person name="Sonnenberg A."/>
            <person name="Chen Q."/>
            <person name="Zhang J."/>
            <person name="Huang C."/>
        </authorList>
    </citation>
    <scope>NUCLEOTIDE SEQUENCE [LARGE SCALE GENOMIC DNA]</scope>
    <source>
        <strain evidence="1">CCMSSC00406</strain>
    </source>
</reference>